<evidence type="ECO:0000256" key="7">
    <source>
        <dbReference type="ARBA" id="ARBA00022777"/>
    </source>
</evidence>
<keyword evidence="8" id="KW-1133">Transmembrane helix</keyword>
<dbReference type="PRINTS" id="PR00344">
    <property type="entry name" value="BCTRLSENSOR"/>
</dbReference>
<dbReference type="InterPro" id="IPR005467">
    <property type="entry name" value="His_kinase_dom"/>
</dbReference>
<dbReference type="Pfam" id="PF02518">
    <property type="entry name" value="HATPase_c"/>
    <property type="match status" value="1"/>
</dbReference>
<evidence type="ECO:0000256" key="6">
    <source>
        <dbReference type="ARBA" id="ARBA00022692"/>
    </source>
</evidence>
<dbReference type="InterPro" id="IPR036097">
    <property type="entry name" value="HisK_dim/P_sf"/>
</dbReference>
<evidence type="ECO:0000256" key="5">
    <source>
        <dbReference type="ARBA" id="ARBA00022679"/>
    </source>
</evidence>
<dbReference type="GO" id="GO:0016301">
    <property type="term" value="F:kinase activity"/>
    <property type="evidence" value="ECO:0007669"/>
    <property type="project" value="UniProtKB-KW"/>
</dbReference>
<comment type="subcellular location">
    <subcellularLocation>
        <location evidence="2">Cell membrane</location>
    </subcellularLocation>
</comment>
<proteinExistence type="predicted"/>
<reference evidence="14" key="1">
    <citation type="journal article" date="2019" name="Int. J. Syst. Evol. Microbiol.">
        <title>The Global Catalogue of Microorganisms (GCM) 10K type strain sequencing project: providing services to taxonomists for standard genome sequencing and annotation.</title>
        <authorList>
            <consortium name="The Broad Institute Genomics Platform"/>
            <consortium name="The Broad Institute Genome Sequencing Center for Infectious Disease"/>
            <person name="Wu L."/>
            <person name="Ma J."/>
        </authorList>
    </citation>
    <scope>NUCLEOTIDE SEQUENCE [LARGE SCALE GENOMIC DNA]</scope>
    <source>
        <strain evidence="14">JCM 30346</strain>
    </source>
</reference>
<dbReference type="CDD" id="cd00082">
    <property type="entry name" value="HisKA"/>
    <property type="match status" value="1"/>
</dbReference>
<protein>
    <recommendedName>
        <fullName evidence="3">histidine kinase</fullName>
        <ecNumber evidence="3">2.7.13.3</ecNumber>
    </recommendedName>
</protein>
<dbReference type="PROSITE" id="PS50109">
    <property type="entry name" value="HIS_KIN"/>
    <property type="match status" value="1"/>
</dbReference>
<comment type="catalytic activity">
    <reaction evidence="1">
        <text>ATP + protein L-histidine = ADP + protein N-phospho-L-histidine.</text>
        <dbReference type="EC" id="2.7.13.3"/>
    </reaction>
</comment>
<keyword evidence="14" id="KW-1185">Reference proteome</keyword>
<evidence type="ECO:0000256" key="2">
    <source>
        <dbReference type="ARBA" id="ARBA00004236"/>
    </source>
</evidence>
<comment type="caution">
    <text evidence="13">The sequence shown here is derived from an EMBL/GenBank/DDBJ whole genome shotgun (WGS) entry which is preliminary data.</text>
</comment>
<dbReference type="Proteomes" id="UP001596137">
    <property type="component" value="Unassembled WGS sequence"/>
</dbReference>
<dbReference type="InterPro" id="IPR004358">
    <property type="entry name" value="Sig_transdc_His_kin-like_C"/>
</dbReference>
<dbReference type="Gene3D" id="3.30.565.10">
    <property type="entry name" value="Histidine kinase-like ATPase, C-terminal domain"/>
    <property type="match status" value="1"/>
</dbReference>
<evidence type="ECO:0000259" key="11">
    <source>
        <dbReference type="PROSITE" id="PS50109"/>
    </source>
</evidence>
<keyword evidence="5" id="KW-0808">Transferase</keyword>
<dbReference type="Pfam" id="PF00512">
    <property type="entry name" value="HisKA"/>
    <property type="match status" value="1"/>
</dbReference>
<dbReference type="SUPFAM" id="SSF55874">
    <property type="entry name" value="ATPase domain of HSP90 chaperone/DNA topoisomerase II/histidine kinase"/>
    <property type="match status" value="1"/>
</dbReference>
<evidence type="ECO:0000256" key="9">
    <source>
        <dbReference type="ARBA" id="ARBA00023012"/>
    </source>
</evidence>
<dbReference type="RefSeq" id="WP_380750802.1">
    <property type="nucleotide sequence ID" value="NZ_JBHSRF010000012.1"/>
</dbReference>
<dbReference type="SUPFAM" id="SSF47384">
    <property type="entry name" value="Homodimeric domain of signal transducing histidine kinase"/>
    <property type="match status" value="1"/>
</dbReference>
<dbReference type="PROSITE" id="PS51257">
    <property type="entry name" value="PROKAR_LIPOPROTEIN"/>
    <property type="match status" value="1"/>
</dbReference>
<dbReference type="PANTHER" id="PTHR45436">
    <property type="entry name" value="SENSOR HISTIDINE KINASE YKOH"/>
    <property type="match status" value="1"/>
</dbReference>
<evidence type="ECO:0000313" key="13">
    <source>
        <dbReference type="EMBL" id="MFC6081906.1"/>
    </source>
</evidence>
<keyword evidence="7 13" id="KW-0418">Kinase</keyword>
<evidence type="ECO:0000256" key="10">
    <source>
        <dbReference type="ARBA" id="ARBA00023136"/>
    </source>
</evidence>
<keyword evidence="9" id="KW-0902">Two-component regulatory system</keyword>
<dbReference type="Gene3D" id="1.10.287.130">
    <property type="match status" value="1"/>
</dbReference>
<dbReference type="InterPro" id="IPR036890">
    <property type="entry name" value="HATPase_C_sf"/>
</dbReference>
<accession>A0ABW1NFU4</accession>
<feature type="domain" description="HAMP" evidence="12">
    <location>
        <begin position="180"/>
        <end position="234"/>
    </location>
</feature>
<evidence type="ECO:0000256" key="8">
    <source>
        <dbReference type="ARBA" id="ARBA00022989"/>
    </source>
</evidence>
<keyword evidence="6" id="KW-0812">Transmembrane</keyword>
<sequence>MLWRDWSVRTRVAVATGVLTALACAGASALVLSGLRGTAEGELRHEIANTTLTIAALAEGGVLPAVLPVQAIPVIQVIDEMTGRILAATPHVAGRPQVARFSPPPGRAMTSGEVCRSPGFPEGCALVVVLRFPRDEGELLIYGADEAVPWYVDRWLLTALIAGSVALTGTTAFSAYRATRRILRPVDAVRIKLAEVTADEPSWGLAAPPLREEQMGDLADSVNQTLDKLRQSVERQRRFASDASHDLRSPLTAMRAQVEEGLLHPADTDWVKTGEALMSSLDRLQAIVTDLLLIARLDAGERIVRGYIDLAELVRTELNHRTRRRRVVLGLEAGVVVSGDRLQLARLLTNLLDNAERHATSTVTVLVRHEADRAVMEVIDDGEGIAAEQREIVFQRFTRLPAGRAKDQQGTGLGLAIAREIAQRHHGTLCLEDSPTGARFVLNVPLLTIRPRKEAPS</sequence>
<dbReference type="InterPro" id="IPR003594">
    <property type="entry name" value="HATPase_dom"/>
</dbReference>
<evidence type="ECO:0000256" key="1">
    <source>
        <dbReference type="ARBA" id="ARBA00000085"/>
    </source>
</evidence>
<dbReference type="SMART" id="SM00387">
    <property type="entry name" value="HATPase_c"/>
    <property type="match status" value="1"/>
</dbReference>
<gene>
    <name evidence="13" type="ORF">ACFP1K_12125</name>
</gene>
<dbReference type="InterPro" id="IPR050428">
    <property type="entry name" value="TCS_sensor_his_kinase"/>
</dbReference>
<dbReference type="PROSITE" id="PS50885">
    <property type="entry name" value="HAMP"/>
    <property type="match status" value="1"/>
</dbReference>
<evidence type="ECO:0000256" key="3">
    <source>
        <dbReference type="ARBA" id="ARBA00012438"/>
    </source>
</evidence>
<dbReference type="SMART" id="SM00388">
    <property type="entry name" value="HisKA"/>
    <property type="match status" value="1"/>
</dbReference>
<name>A0ABW1NFU4_9ACTN</name>
<evidence type="ECO:0000256" key="4">
    <source>
        <dbReference type="ARBA" id="ARBA00022553"/>
    </source>
</evidence>
<dbReference type="EMBL" id="JBHSRF010000012">
    <property type="protein sequence ID" value="MFC6081906.1"/>
    <property type="molecule type" value="Genomic_DNA"/>
</dbReference>
<evidence type="ECO:0000313" key="14">
    <source>
        <dbReference type="Proteomes" id="UP001596137"/>
    </source>
</evidence>
<dbReference type="PANTHER" id="PTHR45436:SF5">
    <property type="entry name" value="SENSOR HISTIDINE KINASE TRCS"/>
    <property type="match status" value="1"/>
</dbReference>
<dbReference type="InterPro" id="IPR003660">
    <property type="entry name" value="HAMP_dom"/>
</dbReference>
<dbReference type="InterPro" id="IPR003661">
    <property type="entry name" value="HisK_dim/P_dom"/>
</dbReference>
<keyword evidence="10" id="KW-0472">Membrane</keyword>
<feature type="domain" description="Histidine kinase" evidence="11">
    <location>
        <begin position="242"/>
        <end position="448"/>
    </location>
</feature>
<evidence type="ECO:0000259" key="12">
    <source>
        <dbReference type="PROSITE" id="PS50885"/>
    </source>
</evidence>
<keyword evidence="4" id="KW-0597">Phosphoprotein</keyword>
<dbReference type="EC" id="2.7.13.3" evidence="3"/>
<organism evidence="13 14">
    <name type="scientific">Sphaerisporangium aureirubrum</name>
    <dbReference type="NCBI Taxonomy" id="1544736"/>
    <lineage>
        <taxon>Bacteria</taxon>
        <taxon>Bacillati</taxon>
        <taxon>Actinomycetota</taxon>
        <taxon>Actinomycetes</taxon>
        <taxon>Streptosporangiales</taxon>
        <taxon>Streptosporangiaceae</taxon>
        <taxon>Sphaerisporangium</taxon>
    </lineage>
</organism>